<dbReference type="Proteomes" id="UP001432322">
    <property type="component" value="Unassembled WGS sequence"/>
</dbReference>
<feature type="non-terminal residue" evidence="2">
    <location>
        <position position="138"/>
    </location>
</feature>
<gene>
    <name evidence="2" type="ORF">PFISCL1PPCAC_15967</name>
</gene>
<keyword evidence="3" id="KW-1185">Reference proteome</keyword>
<keyword evidence="1" id="KW-0175">Coiled coil</keyword>
<sequence>NEESMEYGRRSGSDLLNDYVMRLRQQNRQLDIDRIQRMEELNERRMELERIELEFEQLQEQRRQEEEYAQEFQLLMQRLLVSMEERRAAETTPRETATMNRIREMRDIDQQCDSISLRYTRRCALCGTENPPQRVAYT</sequence>
<evidence type="ECO:0000313" key="3">
    <source>
        <dbReference type="Proteomes" id="UP001432322"/>
    </source>
</evidence>
<name>A0AAV5W1S1_9BILA</name>
<evidence type="ECO:0000256" key="1">
    <source>
        <dbReference type="SAM" id="Coils"/>
    </source>
</evidence>
<proteinExistence type="predicted"/>
<feature type="coiled-coil region" evidence="1">
    <location>
        <begin position="38"/>
        <end position="78"/>
    </location>
</feature>
<accession>A0AAV5W1S1</accession>
<comment type="caution">
    <text evidence="2">The sequence shown here is derived from an EMBL/GenBank/DDBJ whole genome shotgun (WGS) entry which is preliminary data.</text>
</comment>
<feature type="non-terminal residue" evidence="2">
    <location>
        <position position="1"/>
    </location>
</feature>
<protein>
    <submittedName>
        <fullName evidence="2">Uncharacterized protein</fullName>
    </submittedName>
</protein>
<evidence type="ECO:0000313" key="2">
    <source>
        <dbReference type="EMBL" id="GMT24670.1"/>
    </source>
</evidence>
<reference evidence="2" key="1">
    <citation type="submission" date="2023-10" db="EMBL/GenBank/DDBJ databases">
        <title>Genome assembly of Pristionchus species.</title>
        <authorList>
            <person name="Yoshida K."/>
            <person name="Sommer R.J."/>
        </authorList>
    </citation>
    <scope>NUCLEOTIDE SEQUENCE</scope>
    <source>
        <strain evidence="2">RS5133</strain>
    </source>
</reference>
<organism evidence="2 3">
    <name type="scientific">Pristionchus fissidentatus</name>
    <dbReference type="NCBI Taxonomy" id="1538716"/>
    <lineage>
        <taxon>Eukaryota</taxon>
        <taxon>Metazoa</taxon>
        <taxon>Ecdysozoa</taxon>
        <taxon>Nematoda</taxon>
        <taxon>Chromadorea</taxon>
        <taxon>Rhabditida</taxon>
        <taxon>Rhabditina</taxon>
        <taxon>Diplogasteromorpha</taxon>
        <taxon>Diplogasteroidea</taxon>
        <taxon>Neodiplogasteridae</taxon>
        <taxon>Pristionchus</taxon>
    </lineage>
</organism>
<dbReference type="EMBL" id="BTSY01000004">
    <property type="protein sequence ID" value="GMT24670.1"/>
    <property type="molecule type" value="Genomic_DNA"/>
</dbReference>
<dbReference type="AlphaFoldDB" id="A0AAV5W1S1"/>